<reference evidence="2" key="1">
    <citation type="submission" date="2016-05" db="EMBL/GenBank/DDBJ databases">
        <authorList>
            <person name="Lavstsen T."/>
            <person name="Jespersen J.S."/>
        </authorList>
    </citation>
    <scope>NUCLEOTIDE SEQUENCE</scope>
    <source>
        <strain evidence="2">CDC69096</strain>
        <plasmid evidence="2">pNPD8_2</plasmid>
    </source>
</reference>
<dbReference type="RefSeq" id="WP_155120332.1">
    <property type="nucleotide sequence ID" value="NZ_CP015706.1"/>
</dbReference>
<organism evidence="2">
    <name type="scientific">Clostridium botulinum</name>
    <dbReference type="NCBI Taxonomy" id="1491"/>
    <lineage>
        <taxon>Bacteria</taxon>
        <taxon>Bacillati</taxon>
        <taxon>Bacillota</taxon>
        <taxon>Clostridia</taxon>
        <taxon>Eubacteriales</taxon>
        <taxon>Clostridiaceae</taxon>
        <taxon>Clostridium</taxon>
    </lineage>
</organism>
<feature type="coiled-coil region" evidence="1">
    <location>
        <begin position="22"/>
        <end position="52"/>
    </location>
</feature>
<accession>A0A1L7JNK7</accession>
<keyword evidence="2" id="KW-0614">Plasmid</keyword>
<evidence type="ECO:0000313" key="2">
    <source>
        <dbReference type="EMBL" id="APU87055.1"/>
    </source>
</evidence>
<protein>
    <submittedName>
        <fullName evidence="2">Uncharacterized protein</fullName>
    </submittedName>
</protein>
<dbReference type="AlphaFoldDB" id="A0A1L7JNK7"/>
<gene>
    <name evidence="2" type="ORF">NPD8_3923</name>
</gene>
<geneLocation type="plasmid" evidence="2">
    <name>pNPD8_2</name>
</geneLocation>
<proteinExistence type="predicted"/>
<keyword evidence="1" id="KW-0175">Coiled coil</keyword>
<name>A0A1L7JNK7_CLOBO</name>
<evidence type="ECO:0000256" key="1">
    <source>
        <dbReference type="SAM" id="Coils"/>
    </source>
</evidence>
<sequence length="55" mass="6571">MNIVEQIINELKEDSCELYYKKRDMLQKITLLENMIQEADELKGILKEELETILN</sequence>
<dbReference type="EMBL" id="CP015706">
    <property type="protein sequence ID" value="APU87055.1"/>
    <property type="molecule type" value="Genomic_DNA"/>
</dbReference>